<evidence type="ECO:0000256" key="3">
    <source>
        <dbReference type="ARBA" id="ARBA00022927"/>
    </source>
</evidence>
<keyword evidence="8" id="KW-1185">Reference proteome</keyword>
<name>A0A6A4JJM1_APOLU</name>
<dbReference type="Pfam" id="PF23556">
    <property type="entry name" value="TPR_Vps41"/>
    <property type="match status" value="1"/>
</dbReference>
<dbReference type="InterPro" id="IPR000547">
    <property type="entry name" value="Clathrin_H-chain/VPS_repeat"/>
</dbReference>
<evidence type="ECO:0000256" key="2">
    <source>
        <dbReference type="ARBA" id="ARBA00022448"/>
    </source>
</evidence>
<dbReference type="SMART" id="SM00299">
    <property type="entry name" value="CLH"/>
    <property type="match status" value="1"/>
</dbReference>
<dbReference type="SUPFAM" id="SSF50978">
    <property type="entry name" value="WD40 repeat-like"/>
    <property type="match status" value="1"/>
</dbReference>
<keyword evidence="2" id="KW-0813">Transport</keyword>
<evidence type="ECO:0000256" key="4">
    <source>
        <dbReference type="ARBA" id="ARBA00023228"/>
    </source>
</evidence>
<dbReference type="PROSITE" id="PS50236">
    <property type="entry name" value="CHCR"/>
    <property type="match status" value="1"/>
</dbReference>
<evidence type="ECO:0000256" key="5">
    <source>
        <dbReference type="PROSITE-ProRule" id="PRU01006"/>
    </source>
</evidence>
<gene>
    <name evidence="7" type="ORF">GE061_019158</name>
</gene>
<dbReference type="InterPro" id="IPR045111">
    <property type="entry name" value="Vps41/Vps8"/>
</dbReference>
<feature type="domain" description="Vps41 beta-propeller" evidence="6">
    <location>
        <begin position="24"/>
        <end position="348"/>
    </location>
</feature>
<dbReference type="EMBL" id="WIXP02000009">
    <property type="protein sequence ID" value="KAF6204991.1"/>
    <property type="molecule type" value="Genomic_DNA"/>
</dbReference>
<evidence type="ECO:0000256" key="1">
    <source>
        <dbReference type="ARBA" id="ARBA00004371"/>
    </source>
</evidence>
<evidence type="ECO:0000259" key="6">
    <source>
        <dbReference type="Pfam" id="PF23411"/>
    </source>
</evidence>
<dbReference type="GO" id="GO:0006623">
    <property type="term" value="P:protein targeting to vacuole"/>
    <property type="evidence" value="ECO:0007669"/>
    <property type="project" value="InterPro"/>
</dbReference>
<dbReference type="Gene3D" id="2.130.10.10">
    <property type="entry name" value="YVTN repeat-like/Quinoprotein amine dehydrogenase"/>
    <property type="match status" value="1"/>
</dbReference>
<dbReference type="PANTHER" id="PTHR12616">
    <property type="entry name" value="VACUOLAR PROTEIN SORTING VPS41"/>
    <property type="match status" value="1"/>
</dbReference>
<dbReference type="Pfam" id="PF23411">
    <property type="entry name" value="Beta-prop_Vps41"/>
    <property type="match status" value="1"/>
</dbReference>
<accession>A0A6A4JJM1</accession>
<dbReference type="InterPro" id="IPR015943">
    <property type="entry name" value="WD40/YVTN_repeat-like_dom_sf"/>
</dbReference>
<keyword evidence="3" id="KW-0653">Protein transport</keyword>
<dbReference type="GO" id="GO:0005764">
    <property type="term" value="C:lysosome"/>
    <property type="evidence" value="ECO:0007669"/>
    <property type="project" value="UniProtKB-SubCell"/>
</dbReference>
<dbReference type="Proteomes" id="UP000466442">
    <property type="component" value="Linkage Group LG9"/>
</dbReference>
<proteinExistence type="predicted"/>
<dbReference type="GO" id="GO:0030897">
    <property type="term" value="C:HOPS complex"/>
    <property type="evidence" value="ECO:0007669"/>
    <property type="project" value="TreeGrafter"/>
</dbReference>
<dbReference type="GO" id="GO:0009267">
    <property type="term" value="P:cellular response to starvation"/>
    <property type="evidence" value="ECO:0007669"/>
    <property type="project" value="TreeGrafter"/>
</dbReference>
<dbReference type="GO" id="GO:0016236">
    <property type="term" value="P:macroautophagy"/>
    <property type="evidence" value="ECO:0007669"/>
    <property type="project" value="TreeGrafter"/>
</dbReference>
<dbReference type="GO" id="GO:0005770">
    <property type="term" value="C:late endosome"/>
    <property type="evidence" value="ECO:0007669"/>
    <property type="project" value="TreeGrafter"/>
</dbReference>
<protein>
    <recommendedName>
        <fullName evidence="6">Vps41 beta-propeller domain-containing protein</fullName>
    </recommendedName>
</protein>
<evidence type="ECO:0000313" key="8">
    <source>
        <dbReference type="Proteomes" id="UP000466442"/>
    </source>
</evidence>
<dbReference type="AlphaFoldDB" id="A0A6A4JJM1"/>
<dbReference type="PANTHER" id="PTHR12616:SF1">
    <property type="entry name" value="VACUOLAR PROTEIN SORTING-ASSOCIATED PROTEIN 41 HOMOLOG"/>
    <property type="match status" value="1"/>
</dbReference>
<reference evidence="7" key="1">
    <citation type="journal article" date="2021" name="Mol. Ecol. Resour.">
        <title>Apolygus lucorum genome provides insights into omnivorousness and mesophyll feeding.</title>
        <authorList>
            <person name="Liu Y."/>
            <person name="Liu H."/>
            <person name="Wang H."/>
            <person name="Huang T."/>
            <person name="Liu B."/>
            <person name="Yang B."/>
            <person name="Yin L."/>
            <person name="Li B."/>
            <person name="Zhang Y."/>
            <person name="Zhang S."/>
            <person name="Jiang F."/>
            <person name="Zhang X."/>
            <person name="Ren Y."/>
            <person name="Wang B."/>
            <person name="Wang S."/>
            <person name="Lu Y."/>
            <person name="Wu K."/>
            <person name="Fan W."/>
            <person name="Wang G."/>
        </authorList>
    </citation>
    <scope>NUCLEOTIDE SEQUENCE</scope>
    <source>
        <strain evidence="7">12Hb</strain>
    </source>
</reference>
<comment type="caution">
    <text evidence="7">The sequence shown here is derived from an EMBL/GenBank/DDBJ whole genome shotgun (WGS) entry which is preliminary data.</text>
</comment>
<comment type="subcellular location">
    <subcellularLocation>
        <location evidence="1">Lysosome</location>
    </subcellularLocation>
</comment>
<keyword evidence="4" id="KW-0458">Lysosome</keyword>
<dbReference type="GO" id="GO:0034058">
    <property type="term" value="P:endosomal vesicle fusion"/>
    <property type="evidence" value="ECO:0007669"/>
    <property type="project" value="TreeGrafter"/>
</dbReference>
<dbReference type="InterPro" id="IPR036322">
    <property type="entry name" value="WD40_repeat_dom_sf"/>
</dbReference>
<feature type="repeat" description="CHCR" evidence="5">
    <location>
        <begin position="566"/>
        <end position="707"/>
    </location>
</feature>
<dbReference type="InterPro" id="IPR057780">
    <property type="entry name" value="Beta-prop_Vps41"/>
</dbReference>
<dbReference type="InterPro" id="IPR011990">
    <property type="entry name" value="TPR-like_helical_dom_sf"/>
</dbReference>
<dbReference type="Gene3D" id="1.25.40.10">
    <property type="entry name" value="Tetratricopeptide repeat domain"/>
    <property type="match status" value="1"/>
</dbReference>
<organism evidence="7 8">
    <name type="scientific">Apolygus lucorum</name>
    <name type="common">Small green plant bug</name>
    <name type="synonym">Lygocoris lucorum</name>
    <dbReference type="NCBI Taxonomy" id="248454"/>
    <lineage>
        <taxon>Eukaryota</taxon>
        <taxon>Metazoa</taxon>
        <taxon>Ecdysozoa</taxon>
        <taxon>Arthropoda</taxon>
        <taxon>Hexapoda</taxon>
        <taxon>Insecta</taxon>
        <taxon>Pterygota</taxon>
        <taxon>Neoptera</taxon>
        <taxon>Paraneoptera</taxon>
        <taxon>Hemiptera</taxon>
        <taxon>Heteroptera</taxon>
        <taxon>Panheteroptera</taxon>
        <taxon>Cimicomorpha</taxon>
        <taxon>Miridae</taxon>
        <taxon>Mirini</taxon>
        <taxon>Apolygus</taxon>
    </lineage>
</organism>
<dbReference type="OrthoDB" id="244107at2759"/>
<evidence type="ECO:0000313" key="7">
    <source>
        <dbReference type="EMBL" id="KAF6204991.1"/>
    </source>
</evidence>
<sequence>METSQCEKPDKGGVDDDEEREHILKYSQLGINLKDILKVDSITSVAMHSKFICIGTEMGVIYILDHLGNIIRELRIHDIAVEQLSIDGNGDHIASCFNDGRVLVTGLCDSLNNQDFKLEKRVRSVAIDPNYYKAHSGRKLIIGERKLILREKIAFSRWKKSVLEDATSECGVKTIRWSPTGNLVLWASHRWLRIYDLETKATAALCEFSMETKIDLKCHVCWKGGQRVTVGWGDRIEVLSVQKKVSPSKLIVKSVFSTSMKSIVCGVGPLDEFIAVCGYGNGINDVTVGELPYMKVIHSDPEEYTYFGTDILSLSASENYVAAQYSLDCIADEGIIVIVCPKDVLLAQLSDIDDRIDWLLKHRKYQLAMDVMQQSKVPPIRHTKIKVSVAFMDDLLESGNYDEAVALCRGVINDINENDMWKQILTKFGSVNRLRAIADFLPCGWVSPLTDDCYHAVLNEYLRMNHEGFLKKIKTWHHHLYNKQFIADSIWKQILNADDKKTNPILLEALAIIYSHMKQYDESFVLYARLQSKYAFELLKEHNLYWTIHKSAKDLMKMDSSQAVEAMLWSSEANPQLIVNHLEKEDYYLYLYLDALYLRKPKLSEKFHTVLMRLYAEFERKKLMGLLRNSDLYAINQALKVCKQRNFIEEKVYLLGRIGNTKRALQLIFSEINDFDRAIDFCKEHDDEELWEDVINFALDKPRYINMLLKRIGTHVDPRVVIQKIDEKLEIPMLRDALVKMMQDYLLNVRIQENFKEIVSCDHHDLHNRQLMTRKRAIAIRCDIECGACSHPLLVENLKDGEIPSELTIFNCSHAFHSHCLPVEAYCTKCTRKPTLK</sequence>